<dbReference type="AlphaFoldDB" id="A0A7S8C2Y9"/>
<feature type="transmembrane region" description="Helical" evidence="1">
    <location>
        <begin position="174"/>
        <end position="201"/>
    </location>
</feature>
<gene>
    <name evidence="2" type="ORF">HW532_06645</name>
</gene>
<feature type="transmembrane region" description="Helical" evidence="1">
    <location>
        <begin position="21"/>
        <end position="54"/>
    </location>
</feature>
<evidence type="ECO:0000256" key="1">
    <source>
        <dbReference type="SAM" id="Phobius"/>
    </source>
</evidence>
<feature type="transmembrane region" description="Helical" evidence="1">
    <location>
        <begin position="430"/>
        <end position="451"/>
    </location>
</feature>
<reference evidence="2 3" key="1">
    <citation type="submission" date="2020-06" db="EMBL/GenBank/DDBJ databases">
        <title>Genome sequence of 2 isolates from Red Sea Mangroves.</title>
        <authorList>
            <person name="Sefrji F."/>
            <person name="Michoud G."/>
            <person name="Merlino G."/>
            <person name="Daffonchio D."/>
        </authorList>
    </citation>
    <scope>NUCLEOTIDE SEQUENCE [LARGE SCALE GENOMIC DNA]</scope>
    <source>
        <strain evidence="2 3">R1DC25</strain>
    </source>
</reference>
<feature type="transmembrane region" description="Helical" evidence="1">
    <location>
        <begin position="98"/>
        <end position="116"/>
    </location>
</feature>
<feature type="transmembrane region" description="Helical" evidence="1">
    <location>
        <begin position="388"/>
        <end position="410"/>
    </location>
</feature>
<feature type="transmembrane region" description="Helical" evidence="1">
    <location>
        <begin position="277"/>
        <end position="299"/>
    </location>
</feature>
<dbReference type="RefSeq" id="WP_213163643.1">
    <property type="nucleotide sequence ID" value="NZ_CP058214.1"/>
</dbReference>
<dbReference type="EMBL" id="CP058214">
    <property type="protein sequence ID" value="QPC42411.1"/>
    <property type="molecule type" value="Genomic_DNA"/>
</dbReference>
<evidence type="ECO:0000313" key="2">
    <source>
        <dbReference type="EMBL" id="QPC42411.1"/>
    </source>
</evidence>
<keyword evidence="1" id="KW-1133">Transmembrane helix</keyword>
<dbReference type="KEGG" id="kmn:HW532_06645"/>
<evidence type="ECO:0000313" key="3">
    <source>
        <dbReference type="Proteomes" id="UP000593594"/>
    </source>
</evidence>
<evidence type="ECO:0008006" key="4">
    <source>
        <dbReference type="Google" id="ProtNLM"/>
    </source>
</evidence>
<organism evidence="2 3">
    <name type="scientific">Kaustia mangrovi</name>
    <dbReference type="NCBI Taxonomy" id="2593653"/>
    <lineage>
        <taxon>Bacteria</taxon>
        <taxon>Pseudomonadati</taxon>
        <taxon>Pseudomonadota</taxon>
        <taxon>Alphaproteobacteria</taxon>
        <taxon>Hyphomicrobiales</taxon>
        <taxon>Parvibaculaceae</taxon>
        <taxon>Kaustia</taxon>
    </lineage>
</organism>
<feature type="transmembrane region" description="Helical" evidence="1">
    <location>
        <begin position="66"/>
        <end position="86"/>
    </location>
</feature>
<keyword evidence="3" id="KW-1185">Reference proteome</keyword>
<feature type="transmembrane region" description="Helical" evidence="1">
    <location>
        <begin position="351"/>
        <end position="376"/>
    </location>
</feature>
<feature type="transmembrane region" description="Helical" evidence="1">
    <location>
        <begin position="207"/>
        <end position="228"/>
    </location>
</feature>
<keyword evidence="1" id="KW-0812">Transmembrane</keyword>
<accession>A0A7S8C2Y9</accession>
<dbReference type="Proteomes" id="UP000593594">
    <property type="component" value="Chromosome"/>
</dbReference>
<feature type="transmembrane region" description="Helical" evidence="1">
    <location>
        <begin position="320"/>
        <end position="339"/>
    </location>
</feature>
<feature type="transmembrane region" description="Helical" evidence="1">
    <location>
        <begin position="249"/>
        <end position="271"/>
    </location>
</feature>
<name>A0A7S8C2Y9_9HYPH</name>
<protein>
    <recommendedName>
        <fullName evidence="4">Citrate transporter</fullName>
    </recommendedName>
</protein>
<proteinExistence type="predicted"/>
<feature type="transmembrane region" description="Helical" evidence="1">
    <location>
        <begin position="136"/>
        <end position="162"/>
    </location>
</feature>
<keyword evidence="1" id="KW-0472">Membrane</keyword>
<sequence>MDRSALAPQTAPGLRRSRVSALAYAGFALLTLVAAVGDIRPAFVAAAALLALYLALEIRHVPVAQRGLGLVLGGAGLALGYGAGAFEEVATGGVERALQFLVLFAAVACLRVAALESPALRAVGQQVVEQPPGRRFLALAFTSNIFGAVLNLAGVQLVATVLARQSDPALKRRLALAMIRGFSAASCWSPLFVSTAVVLSILPELSWFDFAPFGMMLSATMILVAWGLDRLTRSGVRAPAPPPPANRRAWLGALTIFLSLVVPILALSGTAGLSTPVAIGIVAPVHALIWLFLLAGRTGTGPGRLMPQLLLDLPSLRSEVLLFTGASLFGTGVSAMIGHPDIATTIPTGDGAIAMIIGVSVALGLIGLHPVIPVIVIGEALPPAVLGLPAEIVALCMVASWGLATVVSPFSGTALYMGRQLSLPVWTVAWRWNAAYGIGMSVIVILILMGLRHVVWG</sequence>